<dbReference type="RefSeq" id="WP_203924866.1">
    <property type="nucleotide sequence ID" value="NZ_BONZ01000134.1"/>
</dbReference>
<dbReference type="InterPro" id="IPR011322">
    <property type="entry name" value="N-reg_PII-like_a/b"/>
</dbReference>
<evidence type="ECO:0000256" key="1">
    <source>
        <dbReference type="ARBA" id="ARBA00010169"/>
    </source>
</evidence>
<dbReference type="Proteomes" id="UP000642748">
    <property type="component" value="Unassembled WGS sequence"/>
</dbReference>
<dbReference type="InterPro" id="IPR015867">
    <property type="entry name" value="N-reg_PII/ATP_PRibTrfase_C"/>
</dbReference>
<dbReference type="GO" id="GO:0005507">
    <property type="term" value="F:copper ion binding"/>
    <property type="evidence" value="ECO:0007669"/>
    <property type="project" value="TreeGrafter"/>
</dbReference>
<protein>
    <recommendedName>
        <fullName evidence="4">Divalent cation tolerance protein</fullName>
    </recommendedName>
</protein>
<dbReference type="InterPro" id="IPR004323">
    <property type="entry name" value="Ion_tolerance_CutA"/>
</dbReference>
<dbReference type="PANTHER" id="PTHR23419">
    <property type="entry name" value="DIVALENT CATION TOLERANCE CUTA-RELATED"/>
    <property type="match status" value="1"/>
</dbReference>
<dbReference type="SUPFAM" id="SSF54913">
    <property type="entry name" value="GlnB-like"/>
    <property type="match status" value="1"/>
</dbReference>
<keyword evidence="3" id="KW-1185">Reference proteome</keyword>
<dbReference type="PANTHER" id="PTHR23419:SF8">
    <property type="entry name" value="FI09726P"/>
    <property type="match status" value="1"/>
</dbReference>
<dbReference type="Pfam" id="PF03091">
    <property type="entry name" value="CutA1"/>
    <property type="match status" value="1"/>
</dbReference>
<gene>
    <name evidence="2" type="ORF">Raf01_96620</name>
</gene>
<organism evidence="2 3">
    <name type="scientific">Rugosimonospora africana</name>
    <dbReference type="NCBI Taxonomy" id="556532"/>
    <lineage>
        <taxon>Bacteria</taxon>
        <taxon>Bacillati</taxon>
        <taxon>Actinomycetota</taxon>
        <taxon>Actinomycetes</taxon>
        <taxon>Micromonosporales</taxon>
        <taxon>Micromonosporaceae</taxon>
        <taxon>Rugosimonospora</taxon>
    </lineage>
</organism>
<name>A0A8J3VWN4_9ACTN</name>
<dbReference type="GO" id="GO:0010038">
    <property type="term" value="P:response to metal ion"/>
    <property type="evidence" value="ECO:0007669"/>
    <property type="project" value="InterPro"/>
</dbReference>
<evidence type="ECO:0000313" key="3">
    <source>
        <dbReference type="Proteomes" id="UP000642748"/>
    </source>
</evidence>
<dbReference type="EMBL" id="BONZ01000134">
    <property type="protein sequence ID" value="GIH21490.1"/>
    <property type="molecule type" value="Genomic_DNA"/>
</dbReference>
<accession>A0A8J3VWN4</accession>
<dbReference type="AlphaFoldDB" id="A0A8J3VWN4"/>
<reference evidence="2" key="1">
    <citation type="submission" date="2021-01" db="EMBL/GenBank/DDBJ databases">
        <title>Whole genome shotgun sequence of Rugosimonospora africana NBRC 104875.</title>
        <authorList>
            <person name="Komaki H."/>
            <person name="Tamura T."/>
        </authorList>
    </citation>
    <scope>NUCLEOTIDE SEQUENCE</scope>
    <source>
        <strain evidence="2">NBRC 104875</strain>
    </source>
</reference>
<evidence type="ECO:0008006" key="4">
    <source>
        <dbReference type="Google" id="ProtNLM"/>
    </source>
</evidence>
<proteinExistence type="inferred from homology"/>
<comment type="similarity">
    <text evidence="1">Belongs to the CutA family.</text>
</comment>
<evidence type="ECO:0000313" key="2">
    <source>
        <dbReference type="EMBL" id="GIH21490.1"/>
    </source>
</evidence>
<sequence length="111" mass="12524">MTDDACEVVITAPDANWLAEFTRRLVETRLAASGHNITAIRSIYRWQGQIYDKAEARVALHTRSSLVDEIIDQVNREHPYQVPCVVATAIVDGNPAYLQWILDETRRSADA</sequence>
<dbReference type="Gene3D" id="3.30.70.120">
    <property type="match status" value="1"/>
</dbReference>
<comment type="caution">
    <text evidence="2">The sequence shown here is derived from an EMBL/GenBank/DDBJ whole genome shotgun (WGS) entry which is preliminary data.</text>
</comment>